<evidence type="ECO:0000313" key="2">
    <source>
        <dbReference type="EMBL" id="MCL1632583.1"/>
    </source>
</evidence>
<dbReference type="Pfam" id="PF05656">
    <property type="entry name" value="DUF805"/>
    <property type="match status" value="1"/>
</dbReference>
<reference evidence="2 3" key="1">
    <citation type="submission" date="2022-05" db="EMBL/GenBank/DDBJ databases">
        <title>Sporolactobacillus sp nov CPB3-1, isolated from tree bark (Mangifera indica L.).</title>
        <authorList>
            <person name="Phuengjayaem S."/>
            <person name="Tanasupawat S."/>
        </authorList>
    </citation>
    <scope>NUCLEOTIDE SEQUENCE [LARGE SCALE GENOMIC DNA]</scope>
    <source>
        <strain evidence="2 3">CPB3-1</strain>
    </source>
</reference>
<dbReference type="PANTHER" id="PTHR34980">
    <property type="entry name" value="INNER MEMBRANE PROTEIN-RELATED-RELATED"/>
    <property type="match status" value="1"/>
</dbReference>
<dbReference type="Proteomes" id="UP001203004">
    <property type="component" value="Unassembled WGS sequence"/>
</dbReference>
<protein>
    <submittedName>
        <fullName evidence="2">DUF805 domain-containing protein</fullName>
    </submittedName>
</protein>
<accession>A0ABT0MCJ8</accession>
<feature type="transmembrane region" description="Helical" evidence="1">
    <location>
        <begin position="23"/>
        <end position="45"/>
    </location>
</feature>
<dbReference type="InterPro" id="IPR008523">
    <property type="entry name" value="DUF805"/>
</dbReference>
<comment type="caution">
    <text evidence="2">The sequence shown here is derived from an EMBL/GenBank/DDBJ whole genome shotgun (WGS) entry which is preliminary data.</text>
</comment>
<dbReference type="EMBL" id="JAMAST010000017">
    <property type="protein sequence ID" value="MCL1632583.1"/>
    <property type="molecule type" value="Genomic_DNA"/>
</dbReference>
<proteinExistence type="predicted"/>
<dbReference type="PANTHER" id="PTHR34980:SF2">
    <property type="entry name" value="INNER MEMBRANE PROTEIN YHAH-RELATED"/>
    <property type="match status" value="1"/>
</dbReference>
<keyword evidence="1" id="KW-0472">Membrane</keyword>
<feature type="transmembrane region" description="Helical" evidence="1">
    <location>
        <begin position="78"/>
        <end position="99"/>
    </location>
</feature>
<organism evidence="2 3">
    <name type="scientific">Sporolactobacillus mangiferae</name>
    <dbReference type="NCBI Taxonomy" id="2940498"/>
    <lineage>
        <taxon>Bacteria</taxon>
        <taxon>Bacillati</taxon>
        <taxon>Bacillota</taxon>
        <taxon>Bacilli</taxon>
        <taxon>Bacillales</taxon>
        <taxon>Sporolactobacillaceae</taxon>
        <taxon>Sporolactobacillus</taxon>
    </lineage>
</organism>
<name>A0ABT0MCJ8_9BACL</name>
<evidence type="ECO:0000313" key="3">
    <source>
        <dbReference type="Proteomes" id="UP001203004"/>
    </source>
</evidence>
<evidence type="ECO:0000256" key="1">
    <source>
        <dbReference type="SAM" id="Phobius"/>
    </source>
</evidence>
<keyword evidence="1" id="KW-1133">Transmembrane helix</keyword>
<gene>
    <name evidence="2" type="ORF">M3N64_11705</name>
</gene>
<dbReference type="RefSeq" id="WP_249102411.1">
    <property type="nucleotide sequence ID" value="NZ_JAMAST010000017.1"/>
</dbReference>
<sequence>MNWYIDVIKNYAVFSGRATRMEYWMFTLFNVIFSVAAMLIDHFILNGLRLTDTLYTLAVLVPGLAVGARRLHDIGRTGWWQLIAFIPLLGAIVLLIFFCTDSQDKTNKYGPDPKELTI</sequence>
<keyword evidence="3" id="KW-1185">Reference proteome</keyword>
<keyword evidence="1" id="KW-0812">Transmembrane</keyword>